<protein>
    <submittedName>
        <fullName evidence="1">Pullulanase</fullName>
    </submittedName>
</protein>
<evidence type="ECO:0000313" key="1">
    <source>
        <dbReference type="EMBL" id="TVX99978.1"/>
    </source>
</evidence>
<dbReference type="AlphaFoldDB" id="A0A559JJC3"/>
<dbReference type="Proteomes" id="UP000316330">
    <property type="component" value="Unassembled WGS sequence"/>
</dbReference>
<evidence type="ECO:0000313" key="2">
    <source>
        <dbReference type="Proteomes" id="UP000316330"/>
    </source>
</evidence>
<sequence length="98" mass="11183">MLAVSEYSVELVKDPFRILAGKRYEFVIQLELDEEDELYSAEGIEIKAVYKVDGDEAGVVSYGLYEKSTGRYIDAELEDEEEEALAAFCREHYAESEN</sequence>
<keyword evidence="2" id="KW-1185">Reference proteome</keyword>
<accession>A0A559JJC3</accession>
<dbReference type="Pfam" id="PF20119">
    <property type="entry name" value="DUF6509"/>
    <property type="match status" value="1"/>
</dbReference>
<organism evidence="1 2">
    <name type="scientific">Cohnella terricola</name>
    <dbReference type="NCBI Taxonomy" id="1289167"/>
    <lineage>
        <taxon>Bacteria</taxon>
        <taxon>Bacillati</taxon>
        <taxon>Bacillota</taxon>
        <taxon>Bacilli</taxon>
        <taxon>Bacillales</taxon>
        <taxon>Paenibacillaceae</taxon>
        <taxon>Cohnella</taxon>
    </lineage>
</organism>
<dbReference type="InterPro" id="IPR045424">
    <property type="entry name" value="DUF6509"/>
</dbReference>
<gene>
    <name evidence="1" type="ORF">FPZ45_12215</name>
</gene>
<comment type="caution">
    <text evidence="1">The sequence shown here is derived from an EMBL/GenBank/DDBJ whole genome shotgun (WGS) entry which is preliminary data.</text>
</comment>
<proteinExistence type="predicted"/>
<dbReference type="EMBL" id="VNJJ01000006">
    <property type="protein sequence ID" value="TVX99978.1"/>
    <property type="molecule type" value="Genomic_DNA"/>
</dbReference>
<name>A0A559JJC3_9BACL</name>
<dbReference type="OrthoDB" id="2736409at2"/>
<reference evidence="1 2" key="1">
    <citation type="submission" date="2019-07" db="EMBL/GenBank/DDBJ databases">
        <authorList>
            <person name="Kim J."/>
        </authorList>
    </citation>
    <scope>NUCLEOTIDE SEQUENCE [LARGE SCALE GENOMIC DNA]</scope>
    <source>
        <strain evidence="1 2">G13</strain>
    </source>
</reference>